<keyword evidence="4" id="KW-0472">Membrane</keyword>
<dbReference type="PRINTS" id="PR00722">
    <property type="entry name" value="CHYMOTRYPSIN"/>
</dbReference>
<evidence type="ECO:0000256" key="4">
    <source>
        <dbReference type="SAM" id="Phobius"/>
    </source>
</evidence>
<accession>A0AAW1TS56</accession>
<dbReference type="CDD" id="cd00190">
    <property type="entry name" value="Tryp_SPc"/>
    <property type="match status" value="1"/>
</dbReference>
<evidence type="ECO:0000313" key="7">
    <source>
        <dbReference type="Proteomes" id="UP001431783"/>
    </source>
</evidence>
<feature type="domain" description="Peptidase S1" evidence="5">
    <location>
        <begin position="44"/>
        <end position="253"/>
    </location>
</feature>
<evidence type="ECO:0000256" key="1">
    <source>
        <dbReference type="ARBA" id="ARBA00023157"/>
    </source>
</evidence>
<dbReference type="AlphaFoldDB" id="A0AAW1TS56"/>
<dbReference type="PROSITE" id="PS50240">
    <property type="entry name" value="TRYPSIN_DOM"/>
    <property type="match status" value="1"/>
</dbReference>
<dbReference type="SUPFAM" id="SSF50494">
    <property type="entry name" value="Trypsin-like serine proteases"/>
    <property type="match status" value="1"/>
</dbReference>
<dbReference type="InterPro" id="IPR001254">
    <property type="entry name" value="Trypsin_dom"/>
</dbReference>
<dbReference type="PROSITE" id="PS00134">
    <property type="entry name" value="TRYPSIN_HIS"/>
    <property type="match status" value="1"/>
</dbReference>
<evidence type="ECO:0000256" key="3">
    <source>
        <dbReference type="RuleBase" id="RU363034"/>
    </source>
</evidence>
<keyword evidence="3" id="KW-0720">Serine protease</keyword>
<dbReference type="PANTHER" id="PTHR24256">
    <property type="entry name" value="TRYPTASE-RELATED"/>
    <property type="match status" value="1"/>
</dbReference>
<dbReference type="InterPro" id="IPR001314">
    <property type="entry name" value="Peptidase_S1A"/>
</dbReference>
<name>A0AAW1TS56_9CUCU</name>
<dbReference type="InterPro" id="IPR018114">
    <property type="entry name" value="TRYPSIN_HIS"/>
</dbReference>
<dbReference type="GO" id="GO:0006508">
    <property type="term" value="P:proteolysis"/>
    <property type="evidence" value="ECO:0007669"/>
    <property type="project" value="UniProtKB-KW"/>
</dbReference>
<dbReference type="PROSITE" id="PS00135">
    <property type="entry name" value="TRYPSIN_SER"/>
    <property type="match status" value="1"/>
</dbReference>
<dbReference type="Pfam" id="PF00089">
    <property type="entry name" value="Trypsin"/>
    <property type="match status" value="1"/>
</dbReference>
<evidence type="ECO:0000256" key="2">
    <source>
        <dbReference type="ARBA" id="ARBA00024195"/>
    </source>
</evidence>
<dbReference type="GO" id="GO:0004252">
    <property type="term" value="F:serine-type endopeptidase activity"/>
    <property type="evidence" value="ECO:0007669"/>
    <property type="project" value="InterPro"/>
</dbReference>
<keyword evidence="3" id="KW-0378">Hydrolase</keyword>
<dbReference type="Proteomes" id="UP001431783">
    <property type="component" value="Unassembled WGS sequence"/>
</dbReference>
<proteinExistence type="inferred from homology"/>
<keyword evidence="4" id="KW-0812">Transmembrane</keyword>
<comment type="caution">
    <text evidence="6">The sequence shown here is derived from an EMBL/GenBank/DDBJ whole genome shotgun (WGS) entry which is preliminary data.</text>
</comment>
<dbReference type="SMART" id="SM00020">
    <property type="entry name" value="Tryp_SPc"/>
    <property type="match status" value="1"/>
</dbReference>
<dbReference type="InterPro" id="IPR033116">
    <property type="entry name" value="TRYPSIN_SER"/>
</dbReference>
<dbReference type="FunFam" id="2.40.10.10:FF:000068">
    <property type="entry name" value="transmembrane protease serine 2"/>
    <property type="match status" value="1"/>
</dbReference>
<keyword evidence="3" id="KW-0645">Protease</keyword>
<sequence length="255" mass="28414">MRTRITYFLLRIQHFCNMIRLLNIVLTVLLVFERVGNISTSRFIVGGYFVAIDDFPFMVSVRNATFFYCGGVILSPRVVITAAHCIFQDEGLLVKAGTDDLRKNGTIGKVEKVIKHPLHNGDLYDLALLKLEEPLEYSPQINNVTLPDFSNEIKVKEGISIGWGWTQIPEDDTNHLRAIKLLVEDVCRDKTKSTFCVNHFRGNACRGDSGGPFVSDGVLYGIISSGPIPCGNGLPAIMVNIPFLVEWIKTNANIL</sequence>
<keyword evidence="4" id="KW-1133">Transmembrane helix</keyword>
<dbReference type="EMBL" id="JARQZJ010000005">
    <property type="protein sequence ID" value="KAK9871179.1"/>
    <property type="molecule type" value="Genomic_DNA"/>
</dbReference>
<dbReference type="InterPro" id="IPR043504">
    <property type="entry name" value="Peptidase_S1_PA_chymotrypsin"/>
</dbReference>
<dbReference type="Gene3D" id="2.40.10.10">
    <property type="entry name" value="Trypsin-like serine proteases"/>
    <property type="match status" value="1"/>
</dbReference>
<dbReference type="InterPro" id="IPR009003">
    <property type="entry name" value="Peptidase_S1_PA"/>
</dbReference>
<dbReference type="InterPro" id="IPR051487">
    <property type="entry name" value="Ser/Thr_Proteases_Immune/Dev"/>
</dbReference>
<keyword evidence="1" id="KW-1015">Disulfide bond</keyword>
<evidence type="ECO:0000313" key="6">
    <source>
        <dbReference type="EMBL" id="KAK9871179.1"/>
    </source>
</evidence>
<gene>
    <name evidence="6" type="ORF">WA026_011460</name>
</gene>
<organism evidence="6 7">
    <name type="scientific">Henosepilachna vigintioctopunctata</name>
    <dbReference type="NCBI Taxonomy" id="420089"/>
    <lineage>
        <taxon>Eukaryota</taxon>
        <taxon>Metazoa</taxon>
        <taxon>Ecdysozoa</taxon>
        <taxon>Arthropoda</taxon>
        <taxon>Hexapoda</taxon>
        <taxon>Insecta</taxon>
        <taxon>Pterygota</taxon>
        <taxon>Neoptera</taxon>
        <taxon>Endopterygota</taxon>
        <taxon>Coleoptera</taxon>
        <taxon>Polyphaga</taxon>
        <taxon>Cucujiformia</taxon>
        <taxon>Coccinelloidea</taxon>
        <taxon>Coccinellidae</taxon>
        <taxon>Epilachninae</taxon>
        <taxon>Epilachnini</taxon>
        <taxon>Henosepilachna</taxon>
    </lineage>
</organism>
<feature type="transmembrane region" description="Helical" evidence="4">
    <location>
        <begin position="12"/>
        <end position="32"/>
    </location>
</feature>
<comment type="similarity">
    <text evidence="2">Belongs to the peptidase S1 family. CLIP subfamily.</text>
</comment>
<evidence type="ECO:0000259" key="5">
    <source>
        <dbReference type="PROSITE" id="PS50240"/>
    </source>
</evidence>
<keyword evidence="7" id="KW-1185">Reference proteome</keyword>
<protein>
    <recommendedName>
        <fullName evidence="5">Peptidase S1 domain-containing protein</fullName>
    </recommendedName>
</protein>
<reference evidence="6 7" key="1">
    <citation type="submission" date="2023-03" db="EMBL/GenBank/DDBJ databases">
        <title>Genome insight into feeding habits of ladybird beetles.</title>
        <authorList>
            <person name="Li H.-S."/>
            <person name="Huang Y.-H."/>
            <person name="Pang H."/>
        </authorList>
    </citation>
    <scope>NUCLEOTIDE SEQUENCE [LARGE SCALE GENOMIC DNA]</scope>
    <source>
        <strain evidence="6">SYSU_2023b</strain>
        <tissue evidence="6">Whole body</tissue>
    </source>
</reference>